<dbReference type="AlphaFoldDB" id="A0A6G4ZYP2"/>
<feature type="chain" id="PRO_5026082402" evidence="1">
    <location>
        <begin position="23"/>
        <end position="194"/>
    </location>
</feature>
<evidence type="ECO:0000256" key="1">
    <source>
        <dbReference type="SAM" id="SignalP"/>
    </source>
</evidence>
<dbReference type="VEuPathDB" id="VectorBase:LOC119163227"/>
<dbReference type="OrthoDB" id="6498623at2759"/>
<sequence length="194" mass="21576">MTLFQFLEGFLITFVVFSACKGDTDEQNYESLFADSESTSSPCADLNRAAPFEDLLLHPTNNRISPQELLEMRMASRVCLPEPCGHLKAYSGLFLSMKTGLRICSSCSSKPRKNHGQNLYCCGCKVGQENRHSSASSLRMGHSVSTPPEHFITGITRWSNSFTSSIWISQWGRDSASTSVKCTPQHLIRRLVTS</sequence>
<dbReference type="EMBL" id="GIKN01001376">
    <property type="protein sequence ID" value="NIE43649.1"/>
    <property type="molecule type" value="Transcribed_RNA"/>
</dbReference>
<feature type="signal peptide" evidence="1">
    <location>
        <begin position="1"/>
        <end position="22"/>
    </location>
</feature>
<organism evidence="2">
    <name type="scientific">Rhipicephalus microplus</name>
    <name type="common">Cattle tick</name>
    <name type="synonym">Boophilus microplus</name>
    <dbReference type="NCBI Taxonomy" id="6941"/>
    <lineage>
        <taxon>Eukaryota</taxon>
        <taxon>Metazoa</taxon>
        <taxon>Ecdysozoa</taxon>
        <taxon>Arthropoda</taxon>
        <taxon>Chelicerata</taxon>
        <taxon>Arachnida</taxon>
        <taxon>Acari</taxon>
        <taxon>Parasitiformes</taxon>
        <taxon>Ixodida</taxon>
        <taxon>Ixodoidea</taxon>
        <taxon>Ixodidae</taxon>
        <taxon>Rhipicephalinae</taxon>
        <taxon>Rhipicephalus</taxon>
        <taxon>Boophilus</taxon>
    </lineage>
</organism>
<evidence type="ECO:0000313" key="2">
    <source>
        <dbReference type="EMBL" id="NIE43649.1"/>
    </source>
</evidence>
<reference evidence="2" key="1">
    <citation type="submission" date="2020-03" db="EMBL/GenBank/DDBJ databases">
        <title>A transcriptome and proteome of the tick Rhipicephalus microplus shaped by the genetic composition of its hosts and developmental stage.</title>
        <authorList>
            <person name="Garcia G.R."/>
            <person name="Ribeiro J.M.C."/>
            <person name="Maruyama S.R."/>
            <person name="Gardinasse L.G."/>
            <person name="Nelson K."/>
            <person name="Ferreira B.R."/>
            <person name="Andrade T.G."/>
            <person name="Santos I.K.F.M."/>
        </authorList>
    </citation>
    <scope>NUCLEOTIDE SEQUENCE</scope>
    <source>
        <strain evidence="2">NSGR</strain>
        <tissue evidence="2">Salivary glands</tissue>
    </source>
</reference>
<accession>A0A6G4ZYP2</accession>
<protein>
    <submittedName>
        <fullName evidence="2">Putative secreted protein</fullName>
    </submittedName>
</protein>
<keyword evidence="1" id="KW-0732">Signal</keyword>
<name>A0A6G4ZYP2_RHIMP</name>
<proteinExistence type="predicted"/>